<dbReference type="InterPro" id="IPR029058">
    <property type="entry name" value="AB_hydrolase_fold"/>
</dbReference>
<feature type="chain" id="PRO_5039693708" evidence="1">
    <location>
        <begin position="24"/>
        <end position="299"/>
    </location>
</feature>
<dbReference type="PANTHER" id="PTHR43358">
    <property type="entry name" value="ALPHA/BETA-HYDROLASE"/>
    <property type="match status" value="1"/>
</dbReference>
<keyword evidence="4" id="KW-1185">Reference proteome</keyword>
<dbReference type="RefSeq" id="WP_094363825.1">
    <property type="nucleotide sequence ID" value="NZ_NMVQ01000012.1"/>
</dbReference>
<sequence length="299" mass="32027">MRLTRRTATVSATLGAAATTVTALGAAAGALAAARQISGPQRPELDYGFTPFEVGLAEASEDVSFDAADRTRLAGWWLEHPGSERVVICCHGHRGNKADMLGIGPGLYRAGNSVLLFDFRGNGESADGPQSLAHYEQQDLDAAIDWVSRRRPDAEICLVGFSMGAAVSIMVAARDERVRRVVADSSFADMHGVISAAARSLRLPPVPLVMLADHATRLRYGYRFGEVQPVEVVDRIAPRPLLMFHGTEDTIIPIEHAHRLTAAAGQPSELRVVEGVGHCGAYFADRPGYIAEVAAFLEG</sequence>
<feature type="signal peptide" evidence="1">
    <location>
        <begin position="1"/>
        <end position="23"/>
    </location>
</feature>
<dbReference type="GO" id="GO:0003824">
    <property type="term" value="F:catalytic activity"/>
    <property type="evidence" value="ECO:0007669"/>
    <property type="project" value="UniProtKB-ARBA"/>
</dbReference>
<evidence type="ECO:0000313" key="4">
    <source>
        <dbReference type="Proteomes" id="UP000216311"/>
    </source>
</evidence>
<feature type="domain" description="AB hydrolase-1" evidence="2">
    <location>
        <begin position="86"/>
        <end position="193"/>
    </location>
</feature>
<dbReference type="InterPro" id="IPR052920">
    <property type="entry name" value="DNA-binding_regulatory"/>
</dbReference>
<evidence type="ECO:0000313" key="3">
    <source>
        <dbReference type="EMBL" id="OYO22080.1"/>
    </source>
</evidence>
<name>A0A255H360_9ACTN</name>
<dbReference type="Pfam" id="PF00561">
    <property type="entry name" value="Abhydrolase_1"/>
    <property type="match status" value="1"/>
</dbReference>
<dbReference type="PANTHER" id="PTHR43358:SF4">
    <property type="entry name" value="ALPHA_BETA HYDROLASE FOLD-1 DOMAIN-CONTAINING PROTEIN"/>
    <property type="match status" value="1"/>
</dbReference>
<reference evidence="3 4" key="1">
    <citation type="submission" date="2017-07" db="EMBL/GenBank/DDBJ databases">
        <title>Draft whole genome sequences of clinical Proprionibacteriaceae strains.</title>
        <authorList>
            <person name="Bernier A.-M."/>
            <person name="Bernard K."/>
            <person name="Domingo M.-C."/>
        </authorList>
    </citation>
    <scope>NUCLEOTIDE SEQUENCE [LARGE SCALE GENOMIC DNA]</scope>
    <source>
        <strain evidence="3 4">NML 130396</strain>
    </source>
</reference>
<protein>
    <submittedName>
        <fullName evidence="3">Lysophospholipase</fullName>
    </submittedName>
</protein>
<accession>A0A255H360</accession>
<comment type="caution">
    <text evidence="3">The sequence shown here is derived from an EMBL/GenBank/DDBJ whole genome shotgun (WGS) entry which is preliminary data.</text>
</comment>
<dbReference type="Gene3D" id="3.40.50.1820">
    <property type="entry name" value="alpha/beta hydrolase"/>
    <property type="match status" value="1"/>
</dbReference>
<evidence type="ECO:0000259" key="2">
    <source>
        <dbReference type="Pfam" id="PF00561"/>
    </source>
</evidence>
<dbReference type="EMBL" id="NMVQ01000012">
    <property type="protein sequence ID" value="OYO22080.1"/>
    <property type="molecule type" value="Genomic_DNA"/>
</dbReference>
<dbReference type="SUPFAM" id="SSF53474">
    <property type="entry name" value="alpha/beta-Hydrolases"/>
    <property type="match status" value="1"/>
</dbReference>
<dbReference type="InterPro" id="IPR000073">
    <property type="entry name" value="AB_hydrolase_1"/>
</dbReference>
<keyword evidence="1" id="KW-0732">Signal</keyword>
<dbReference type="OrthoDB" id="9796609at2"/>
<dbReference type="AlphaFoldDB" id="A0A255H360"/>
<gene>
    <name evidence="3" type="ORF">CGZ93_09240</name>
</gene>
<proteinExistence type="predicted"/>
<organism evidence="3 4">
    <name type="scientific">Enemella dayhoffiae</name>
    <dbReference type="NCBI Taxonomy" id="2016507"/>
    <lineage>
        <taxon>Bacteria</taxon>
        <taxon>Bacillati</taxon>
        <taxon>Actinomycetota</taxon>
        <taxon>Actinomycetes</taxon>
        <taxon>Propionibacteriales</taxon>
        <taxon>Propionibacteriaceae</taxon>
        <taxon>Enemella</taxon>
    </lineage>
</organism>
<dbReference type="Proteomes" id="UP000216311">
    <property type="component" value="Unassembled WGS sequence"/>
</dbReference>
<evidence type="ECO:0000256" key="1">
    <source>
        <dbReference type="SAM" id="SignalP"/>
    </source>
</evidence>